<keyword evidence="10" id="KW-1185">Reference proteome</keyword>
<evidence type="ECO:0000259" key="8">
    <source>
        <dbReference type="Pfam" id="PF11788"/>
    </source>
</evidence>
<evidence type="ECO:0000256" key="5">
    <source>
        <dbReference type="ARBA" id="ARBA00023128"/>
    </source>
</evidence>
<evidence type="ECO:0000256" key="4">
    <source>
        <dbReference type="ARBA" id="ARBA00022980"/>
    </source>
</evidence>
<proteinExistence type="inferred from homology"/>
<evidence type="ECO:0000313" key="9">
    <source>
        <dbReference type="EMBL" id="ANB13509.1"/>
    </source>
</evidence>
<dbReference type="Proteomes" id="UP000189580">
    <property type="component" value="Chromosome a"/>
</dbReference>
<dbReference type="InterPro" id="IPR021757">
    <property type="entry name" value="Ribosomal_mL46_N"/>
</dbReference>
<protein>
    <recommendedName>
        <fullName evidence="7">Large ribosomal subunit protein mL46</fullName>
    </recommendedName>
</protein>
<dbReference type="PANTHER" id="PTHR13124:SF12">
    <property type="entry name" value="LARGE RIBOSOMAL SUBUNIT PROTEIN ML46"/>
    <property type="match status" value="1"/>
</dbReference>
<evidence type="ECO:0000313" key="10">
    <source>
        <dbReference type="Proteomes" id="UP000189580"/>
    </source>
</evidence>
<gene>
    <name evidence="9" type="primary">MRPL17</name>
    <name evidence="9" type="ORF">AWJ20_1803</name>
</gene>
<dbReference type="Gene3D" id="3.90.79.10">
    <property type="entry name" value="Nucleoside Triphosphate Pyrophosphohydrolase"/>
    <property type="match status" value="1"/>
</dbReference>
<evidence type="ECO:0000256" key="3">
    <source>
        <dbReference type="ARBA" id="ARBA00022946"/>
    </source>
</evidence>
<dbReference type="KEGG" id="slb:AWJ20_1803"/>
<comment type="similarity">
    <text evidence="2">Belongs to the mitochondrion-specific ribosomal protein mL46 family.</text>
</comment>
<evidence type="ECO:0000256" key="7">
    <source>
        <dbReference type="ARBA" id="ARBA00035190"/>
    </source>
</evidence>
<evidence type="ECO:0000256" key="2">
    <source>
        <dbReference type="ARBA" id="ARBA00009070"/>
    </source>
</evidence>
<sequence>MAGASVSRRLVQSSGLKNLQTNINNSCKRLYSTETDGTKASTRRILAGLILSRTPVVTPELTEFEKAYYHYQDELERRLMWTFPSYYYFKKGSLRERQFNAAQRGPVPRHANIWYPKGIPDIQHNRERRLKQEIVIPRQSADNDGLFGNNEESDDSLGRPIVLNSRHTEADEINDTTSLKRKLDRTLYLVVKEQDKNIWRFPAFSLEQKEPLHIAAERGLRQIGGVNINTWTVSNTPAGVTRFNESGQVIGKEESTDSSKREFYIKSHILHGKFVPQDGQDFAWLTREELGSKLDEPYYNSVEPLLSLN</sequence>
<dbReference type="EMBL" id="CP014501">
    <property type="protein sequence ID" value="ANB13509.1"/>
    <property type="molecule type" value="Genomic_DNA"/>
</dbReference>
<keyword evidence="5" id="KW-0496">Mitochondrion</keyword>
<accession>A0A167E0M2</accession>
<evidence type="ECO:0000256" key="1">
    <source>
        <dbReference type="ARBA" id="ARBA00004173"/>
    </source>
</evidence>
<dbReference type="GO" id="GO:0005762">
    <property type="term" value="C:mitochondrial large ribosomal subunit"/>
    <property type="evidence" value="ECO:0007669"/>
    <property type="project" value="EnsemblFungi"/>
</dbReference>
<dbReference type="AlphaFoldDB" id="A0A167E0M2"/>
<keyword evidence="3" id="KW-0809">Transit peptide</keyword>
<dbReference type="InterPro" id="IPR040008">
    <property type="entry name" value="Ribosomal_mL46"/>
</dbReference>
<name>A0A167E0M2_9ASCO</name>
<dbReference type="CDD" id="cd04661">
    <property type="entry name" value="NUDIX_MRP_L46"/>
    <property type="match status" value="1"/>
</dbReference>
<dbReference type="RefSeq" id="XP_018735986.1">
    <property type="nucleotide sequence ID" value="XM_018878711.1"/>
</dbReference>
<evidence type="ECO:0000256" key="6">
    <source>
        <dbReference type="ARBA" id="ARBA00023274"/>
    </source>
</evidence>
<dbReference type="GeneID" id="30033646"/>
<dbReference type="Pfam" id="PF11788">
    <property type="entry name" value="MRP-L46"/>
    <property type="match status" value="1"/>
</dbReference>
<comment type="subcellular location">
    <subcellularLocation>
        <location evidence="1">Mitochondrion</location>
    </subcellularLocation>
</comment>
<dbReference type="InterPro" id="IPR033650">
    <property type="entry name" value="Ribosomal_mL46_NUDIX"/>
</dbReference>
<dbReference type="PANTHER" id="PTHR13124">
    <property type="entry name" value="39S RIBOSOMAL PROTEIN L46, MITOCHONDRIAL PRECURSOR-RELATED"/>
    <property type="match status" value="1"/>
</dbReference>
<keyword evidence="4 9" id="KW-0689">Ribosomal protein</keyword>
<dbReference type="GO" id="GO:0003735">
    <property type="term" value="F:structural constituent of ribosome"/>
    <property type="evidence" value="ECO:0007669"/>
    <property type="project" value="EnsemblFungi"/>
</dbReference>
<reference evidence="9 10" key="1">
    <citation type="submission" date="2016-02" db="EMBL/GenBank/DDBJ databases">
        <title>Complete genome sequence and transcriptome regulation of the pentose utilising yeast Sugiyamaella lignohabitans.</title>
        <authorList>
            <person name="Bellasio M."/>
            <person name="Peymann A."/>
            <person name="Valli M."/>
            <person name="Sipitzky M."/>
            <person name="Graf A."/>
            <person name="Sauer M."/>
            <person name="Marx H."/>
            <person name="Mattanovich D."/>
        </authorList>
    </citation>
    <scope>NUCLEOTIDE SEQUENCE [LARGE SCALE GENOMIC DNA]</scope>
    <source>
        <strain evidence="9 10">CBS 10342</strain>
    </source>
</reference>
<dbReference type="OrthoDB" id="414075at2759"/>
<keyword evidence="6" id="KW-0687">Ribonucleoprotein</keyword>
<organism evidence="9 10">
    <name type="scientific">Sugiyamaella lignohabitans</name>
    <dbReference type="NCBI Taxonomy" id="796027"/>
    <lineage>
        <taxon>Eukaryota</taxon>
        <taxon>Fungi</taxon>
        <taxon>Dikarya</taxon>
        <taxon>Ascomycota</taxon>
        <taxon>Saccharomycotina</taxon>
        <taxon>Dipodascomycetes</taxon>
        <taxon>Dipodascales</taxon>
        <taxon>Trichomonascaceae</taxon>
        <taxon>Sugiyamaella</taxon>
    </lineage>
</organism>
<feature type="domain" description="Large ribosomal subunit protein mL46 N-terminal" evidence="8">
    <location>
        <begin position="44"/>
        <end position="171"/>
    </location>
</feature>